<feature type="transmembrane region" description="Helical" evidence="7">
    <location>
        <begin position="210"/>
        <end position="227"/>
    </location>
</feature>
<dbReference type="GO" id="GO:0009246">
    <property type="term" value="P:enterobacterial common antigen biosynthetic process"/>
    <property type="evidence" value="ECO:0007669"/>
    <property type="project" value="TreeGrafter"/>
</dbReference>
<keyword evidence="9" id="KW-0808">Transferase</keyword>
<feature type="transmembrane region" description="Helical" evidence="7">
    <location>
        <begin position="49"/>
        <end position="67"/>
    </location>
</feature>
<sequence>MENKRIDYIHSIRGIAIFFIVATHCNLFIESDSFLGKIWSEILREWTSVFLLISGFLFQHLLPRYEAKKFYLNKFKNVIAPYIIISIPAIALYMSGIKKDHNWVDIDSLMQHSWIYIIAFFYSTGAHLGPLWFIPMLSLIFLSSGFLHFLGKDKKRISYAALCSVIVILLTSRPAGDSNPIVSYIHFLPVYIFGMFIYDNRELLINKRALPLILLGALASFILRIYTDINPNLTIIAKIFVFLALCTFFINSKKNKVMVLLSWFANASFAIYFIHGYFVGFIRMKLQTITSFISGSGSVTGVVLDILLAFSIITLITAVIYAFRKSKINTRIIFGS</sequence>
<feature type="transmembrane region" description="Helical" evidence="7">
    <location>
        <begin position="131"/>
        <end position="150"/>
    </location>
</feature>
<feature type="transmembrane region" description="Helical" evidence="7">
    <location>
        <begin position="79"/>
        <end position="97"/>
    </location>
</feature>
<feature type="transmembrane region" description="Helical" evidence="7">
    <location>
        <begin position="181"/>
        <end position="198"/>
    </location>
</feature>
<organism evidence="9 10">
    <name type="scientific">Pantoea cypripedii</name>
    <name type="common">Pectobacterium cypripedii</name>
    <name type="synonym">Erwinia cypripedii</name>
    <dbReference type="NCBI Taxonomy" id="55209"/>
    <lineage>
        <taxon>Bacteria</taxon>
        <taxon>Pseudomonadati</taxon>
        <taxon>Pseudomonadota</taxon>
        <taxon>Gammaproteobacteria</taxon>
        <taxon>Enterobacterales</taxon>
        <taxon>Erwiniaceae</taxon>
        <taxon>Pantoea</taxon>
    </lineage>
</organism>
<dbReference type="GO" id="GO:0016413">
    <property type="term" value="F:O-acetyltransferase activity"/>
    <property type="evidence" value="ECO:0007669"/>
    <property type="project" value="TreeGrafter"/>
</dbReference>
<feature type="transmembrane region" description="Helical" evidence="7">
    <location>
        <begin position="12"/>
        <end position="29"/>
    </location>
</feature>
<keyword evidence="6 7" id="KW-0472">Membrane</keyword>
<evidence type="ECO:0000313" key="9">
    <source>
        <dbReference type="EMBL" id="QGY32305.1"/>
    </source>
</evidence>
<evidence type="ECO:0000256" key="1">
    <source>
        <dbReference type="ARBA" id="ARBA00004651"/>
    </source>
</evidence>
<evidence type="ECO:0000256" key="7">
    <source>
        <dbReference type="SAM" id="Phobius"/>
    </source>
</evidence>
<dbReference type="EMBL" id="CP024770">
    <property type="protein sequence ID" value="QGY32305.1"/>
    <property type="molecule type" value="Genomic_DNA"/>
</dbReference>
<feature type="transmembrane region" description="Helical" evidence="7">
    <location>
        <begin position="302"/>
        <end position="323"/>
    </location>
</feature>
<comment type="subcellular location">
    <subcellularLocation>
        <location evidence="1">Cell membrane</location>
        <topology evidence="1">Multi-pass membrane protein</topology>
    </subcellularLocation>
</comment>
<dbReference type="PANTHER" id="PTHR40074:SF2">
    <property type="entry name" value="O-ACETYLTRANSFERASE WECH"/>
    <property type="match status" value="1"/>
</dbReference>
<feature type="transmembrane region" description="Helical" evidence="7">
    <location>
        <begin position="257"/>
        <end position="282"/>
    </location>
</feature>
<evidence type="ECO:0000256" key="4">
    <source>
        <dbReference type="ARBA" id="ARBA00022692"/>
    </source>
</evidence>
<feature type="transmembrane region" description="Helical" evidence="7">
    <location>
        <begin position="157"/>
        <end position="175"/>
    </location>
</feature>
<evidence type="ECO:0000256" key="6">
    <source>
        <dbReference type="ARBA" id="ARBA00023136"/>
    </source>
</evidence>
<keyword evidence="3" id="KW-1003">Cell membrane</keyword>
<evidence type="ECO:0000256" key="2">
    <source>
        <dbReference type="ARBA" id="ARBA00007400"/>
    </source>
</evidence>
<dbReference type="Pfam" id="PF01757">
    <property type="entry name" value="Acyl_transf_3"/>
    <property type="match status" value="1"/>
</dbReference>
<evidence type="ECO:0000256" key="3">
    <source>
        <dbReference type="ARBA" id="ARBA00022475"/>
    </source>
</evidence>
<gene>
    <name evidence="9" type="ORF">CUN67_25275</name>
</gene>
<dbReference type="AlphaFoldDB" id="A0A6B9GFT8"/>
<dbReference type="RefSeq" id="WP_208718197.1">
    <property type="nucleotide sequence ID" value="NZ_CP024770.1"/>
</dbReference>
<keyword evidence="5 7" id="KW-1133">Transmembrane helix</keyword>
<dbReference type="Proteomes" id="UP000502005">
    <property type="component" value="Plasmid pNE1B"/>
</dbReference>
<accession>A0A6B9GFT8</accession>
<evidence type="ECO:0000259" key="8">
    <source>
        <dbReference type="Pfam" id="PF01757"/>
    </source>
</evidence>
<feature type="transmembrane region" description="Helical" evidence="7">
    <location>
        <begin position="233"/>
        <end position="250"/>
    </location>
</feature>
<reference evidence="9 10" key="1">
    <citation type="submission" date="2017-11" db="EMBL/GenBank/DDBJ databases">
        <title>Genome sequence of Pantoea cypripedii NE1.</title>
        <authorList>
            <person name="Nascimento F.X."/>
        </authorList>
    </citation>
    <scope>NUCLEOTIDE SEQUENCE [LARGE SCALE GENOMIC DNA]</scope>
    <source>
        <strain evidence="9 10">NE1</strain>
        <plasmid evidence="10">pne1b</plasmid>
    </source>
</reference>
<name>A0A6B9GFT8_PANCY</name>
<proteinExistence type="inferred from homology"/>
<keyword evidence="9" id="KW-0614">Plasmid</keyword>
<dbReference type="GO" id="GO:0005886">
    <property type="term" value="C:plasma membrane"/>
    <property type="evidence" value="ECO:0007669"/>
    <property type="project" value="UniProtKB-SubCell"/>
</dbReference>
<comment type="similarity">
    <text evidence="2">Belongs to the acyltransferase 3 family.</text>
</comment>
<evidence type="ECO:0000313" key="10">
    <source>
        <dbReference type="Proteomes" id="UP000502005"/>
    </source>
</evidence>
<geneLocation type="plasmid" evidence="10">
    <name>pne1b</name>
</geneLocation>
<keyword evidence="9" id="KW-0012">Acyltransferase</keyword>
<protein>
    <submittedName>
        <fullName evidence="9">Acyltransferase</fullName>
    </submittedName>
</protein>
<feature type="domain" description="Acyltransferase 3" evidence="8">
    <location>
        <begin position="7"/>
        <end position="320"/>
    </location>
</feature>
<dbReference type="PANTHER" id="PTHR40074">
    <property type="entry name" value="O-ACETYLTRANSFERASE WECH"/>
    <property type="match status" value="1"/>
</dbReference>
<evidence type="ECO:0000256" key="5">
    <source>
        <dbReference type="ARBA" id="ARBA00022989"/>
    </source>
</evidence>
<dbReference type="InterPro" id="IPR002656">
    <property type="entry name" value="Acyl_transf_3_dom"/>
</dbReference>
<keyword evidence="4 7" id="KW-0812">Transmembrane</keyword>